<reference evidence="2 3" key="1">
    <citation type="submission" date="2019-06" db="EMBL/GenBank/DDBJ databases">
        <title>Complete genome sequence of Antarcticibacterium flavum KCTC 52984T from an Antarctic marine sediment.</title>
        <authorList>
            <person name="Lee Y.M."/>
            <person name="Shin S.C."/>
        </authorList>
    </citation>
    <scope>NUCLEOTIDE SEQUENCE [LARGE SCALE GENOMIC DNA]</scope>
    <source>
        <strain evidence="2 3">KCTC 52984</strain>
    </source>
</reference>
<dbReference type="OrthoDB" id="816769at2"/>
<dbReference type="AlphaFoldDB" id="A0A5B7XA24"/>
<feature type="coiled-coil region" evidence="1">
    <location>
        <begin position="77"/>
        <end position="104"/>
    </location>
</feature>
<dbReference type="EMBL" id="CP040812">
    <property type="protein sequence ID" value="QCY71493.1"/>
    <property type="molecule type" value="Genomic_DNA"/>
</dbReference>
<keyword evidence="1" id="KW-0175">Coiled coil</keyword>
<evidence type="ECO:0000313" key="2">
    <source>
        <dbReference type="EMBL" id="QCY71493.1"/>
    </source>
</evidence>
<keyword evidence="3" id="KW-1185">Reference proteome</keyword>
<evidence type="ECO:0000313" key="3">
    <source>
        <dbReference type="Proteomes" id="UP000309016"/>
    </source>
</evidence>
<organism evidence="2 3">
    <name type="scientific">Antarcticibacterium flavum</name>
    <dbReference type="NCBI Taxonomy" id="2058175"/>
    <lineage>
        <taxon>Bacteria</taxon>
        <taxon>Pseudomonadati</taxon>
        <taxon>Bacteroidota</taxon>
        <taxon>Flavobacteriia</taxon>
        <taxon>Flavobacteriales</taxon>
        <taxon>Flavobacteriaceae</taxon>
        <taxon>Antarcticibacterium</taxon>
    </lineage>
</organism>
<protein>
    <submittedName>
        <fullName evidence="2">Uncharacterized protein</fullName>
    </submittedName>
</protein>
<dbReference type="Proteomes" id="UP000309016">
    <property type="component" value="Chromosome"/>
</dbReference>
<sequence length="404" mass="46936">MKNPLTRIFLIVLLLPIAGFSQTPGEIPRIINDNKSVTDLVLLELNRERSLQRENLDFRIKQIDSKLSTLDESLKNTSSATEKVDKLVQRVQILEEKQSELDKNVVSVYKYNYSSAVLNLASMEREIKPLNLFNSSREFYTTLDKVSNPMTYEGYAAWFKEFEKYIEDNKKDEARLNALSHILNVTGNLAEGTPFTGMFAGSLFDGIGSFINSLGRRDRELREKSLKMFKLTTTVSQFTHDKDLIETEWKAITKSLDELKELQDKAMEKNIVEILGINRADFKRNFTDETDAKKRTEYILNISKIAENKIAEEKNKNPENWKQEYYNQMVAVQNLKIRFGTLTFRILENLDKYKSLINKYKGDENLKTRIAELDLKLDMVRNSFESTFNPQVYIKASNEMYIVE</sequence>
<dbReference type="KEGG" id="afla:FHG64_18975"/>
<proteinExistence type="predicted"/>
<name>A0A5B7XA24_9FLAO</name>
<accession>A0A5B7XA24</accession>
<gene>
    <name evidence="2" type="ORF">FHG64_18975</name>
</gene>
<evidence type="ECO:0000256" key="1">
    <source>
        <dbReference type="SAM" id="Coils"/>
    </source>
</evidence>